<evidence type="ECO:0000256" key="2">
    <source>
        <dbReference type="ARBA" id="ARBA00022559"/>
    </source>
</evidence>
<comment type="catalytic activity">
    <reaction evidence="9">
        <text>a hydroperoxide + [thioredoxin]-dithiol = an alcohol + [thioredoxin]-disulfide + H2O</text>
        <dbReference type="Rhea" id="RHEA:62620"/>
        <dbReference type="Rhea" id="RHEA-COMP:10698"/>
        <dbReference type="Rhea" id="RHEA-COMP:10700"/>
        <dbReference type="ChEBI" id="CHEBI:15377"/>
        <dbReference type="ChEBI" id="CHEBI:29950"/>
        <dbReference type="ChEBI" id="CHEBI:30879"/>
        <dbReference type="ChEBI" id="CHEBI:35924"/>
        <dbReference type="ChEBI" id="CHEBI:50058"/>
        <dbReference type="EC" id="1.11.1.24"/>
    </reaction>
</comment>
<keyword evidence="4" id="KW-0560">Oxidoreductase</keyword>
<evidence type="ECO:0000313" key="11">
    <source>
        <dbReference type="EMBL" id="KAF5311689.1"/>
    </source>
</evidence>
<sequence length="167" mass="17956">MTGIQDLVGKTAPSFSLPNHDGTTYEFKAGESGLPTALLFYPESGSYGCTQQMCGMRDAVVEKTLYAPDKAQVIAISPNTVEKQKAFAAKEGLTFPVLSDEAKEVSKSYGIGRGMFGISPIARCTFIVDKKGVVRDAMDSTINYGAHQKFVDKWLQKLADEGEGASS</sequence>
<dbReference type="CDD" id="cd03017">
    <property type="entry name" value="PRX_BCP"/>
    <property type="match status" value="1"/>
</dbReference>
<keyword evidence="5" id="KW-1015">Disulfide bond</keyword>
<dbReference type="InterPro" id="IPR000866">
    <property type="entry name" value="AhpC/TSA"/>
</dbReference>
<comment type="similarity">
    <text evidence="8">Belongs to the peroxiredoxin family. BCP/PrxQ subfamily.</text>
</comment>
<evidence type="ECO:0000259" key="10">
    <source>
        <dbReference type="PROSITE" id="PS51352"/>
    </source>
</evidence>
<dbReference type="EC" id="1.11.1.24" evidence="1"/>
<dbReference type="InterPro" id="IPR013766">
    <property type="entry name" value="Thioredoxin_domain"/>
</dbReference>
<dbReference type="AlphaFoldDB" id="A0A8H5AVE7"/>
<keyword evidence="12" id="KW-1185">Reference proteome</keyword>
<evidence type="ECO:0000256" key="4">
    <source>
        <dbReference type="ARBA" id="ARBA00023002"/>
    </source>
</evidence>
<dbReference type="GO" id="GO:0045454">
    <property type="term" value="P:cell redox homeostasis"/>
    <property type="evidence" value="ECO:0007669"/>
    <property type="project" value="TreeGrafter"/>
</dbReference>
<name>A0A8H5AVE7_9AGAR</name>
<evidence type="ECO:0000256" key="5">
    <source>
        <dbReference type="ARBA" id="ARBA00023157"/>
    </source>
</evidence>
<dbReference type="EMBL" id="JAACJK010000225">
    <property type="protein sequence ID" value="KAF5311689.1"/>
    <property type="molecule type" value="Genomic_DNA"/>
</dbReference>
<evidence type="ECO:0000256" key="8">
    <source>
        <dbReference type="ARBA" id="ARBA00038489"/>
    </source>
</evidence>
<keyword evidence="6" id="KW-0676">Redox-active center</keyword>
<dbReference type="InterPro" id="IPR050924">
    <property type="entry name" value="Peroxiredoxin_BCP/PrxQ"/>
</dbReference>
<evidence type="ECO:0000256" key="9">
    <source>
        <dbReference type="ARBA" id="ARBA00049091"/>
    </source>
</evidence>
<dbReference type="PANTHER" id="PTHR42801:SF4">
    <property type="entry name" value="AHPC_TSA FAMILY PROTEIN"/>
    <property type="match status" value="1"/>
</dbReference>
<comment type="caution">
    <text evidence="11">The sequence shown here is derived from an EMBL/GenBank/DDBJ whole genome shotgun (WGS) entry which is preliminary data.</text>
</comment>
<organism evidence="11 12">
    <name type="scientific">Ephemerocybe angulata</name>
    <dbReference type="NCBI Taxonomy" id="980116"/>
    <lineage>
        <taxon>Eukaryota</taxon>
        <taxon>Fungi</taxon>
        <taxon>Dikarya</taxon>
        <taxon>Basidiomycota</taxon>
        <taxon>Agaricomycotina</taxon>
        <taxon>Agaricomycetes</taxon>
        <taxon>Agaricomycetidae</taxon>
        <taxon>Agaricales</taxon>
        <taxon>Agaricineae</taxon>
        <taxon>Psathyrellaceae</taxon>
        <taxon>Ephemerocybe</taxon>
    </lineage>
</organism>
<evidence type="ECO:0000256" key="7">
    <source>
        <dbReference type="ARBA" id="ARBA00032824"/>
    </source>
</evidence>
<protein>
    <recommendedName>
        <fullName evidence="1">thioredoxin-dependent peroxiredoxin</fullName>
        <ecNumber evidence="1">1.11.1.24</ecNumber>
    </recommendedName>
    <alternativeName>
        <fullName evidence="7">Thioredoxin peroxidase</fullName>
    </alternativeName>
</protein>
<dbReference type="PROSITE" id="PS51352">
    <property type="entry name" value="THIOREDOXIN_2"/>
    <property type="match status" value="1"/>
</dbReference>
<dbReference type="Pfam" id="PF00578">
    <property type="entry name" value="AhpC-TSA"/>
    <property type="match status" value="1"/>
</dbReference>
<dbReference type="GO" id="GO:0005737">
    <property type="term" value="C:cytoplasm"/>
    <property type="evidence" value="ECO:0007669"/>
    <property type="project" value="TreeGrafter"/>
</dbReference>
<reference evidence="11 12" key="1">
    <citation type="journal article" date="2020" name="ISME J.">
        <title>Uncovering the hidden diversity of litter-decomposition mechanisms in mushroom-forming fungi.</title>
        <authorList>
            <person name="Floudas D."/>
            <person name="Bentzer J."/>
            <person name="Ahren D."/>
            <person name="Johansson T."/>
            <person name="Persson P."/>
            <person name="Tunlid A."/>
        </authorList>
    </citation>
    <scope>NUCLEOTIDE SEQUENCE [LARGE SCALE GENOMIC DNA]</scope>
    <source>
        <strain evidence="11 12">CBS 175.51</strain>
    </source>
</reference>
<dbReference type="Proteomes" id="UP000541558">
    <property type="component" value="Unassembled WGS sequence"/>
</dbReference>
<dbReference type="GO" id="GO:0008379">
    <property type="term" value="F:thioredoxin peroxidase activity"/>
    <property type="evidence" value="ECO:0007669"/>
    <property type="project" value="TreeGrafter"/>
</dbReference>
<keyword evidence="2" id="KW-0575">Peroxidase</keyword>
<evidence type="ECO:0000313" key="12">
    <source>
        <dbReference type="Proteomes" id="UP000541558"/>
    </source>
</evidence>
<dbReference type="GO" id="GO:0034599">
    <property type="term" value="P:cellular response to oxidative stress"/>
    <property type="evidence" value="ECO:0007669"/>
    <property type="project" value="TreeGrafter"/>
</dbReference>
<accession>A0A8H5AVE7</accession>
<dbReference type="SUPFAM" id="SSF52833">
    <property type="entry name" value="Thioredoxin-like"/>
    <property type="match status" value="1"/>
</dbReference>
<dbReference type="Gene3D" id="3.40.30.10">
    <property type="entry name" value="Glutaredoxin"/>
    <property type="match status" value="1"/>
</dbReference>
<evidence type="ECO:0000256" key="6">
    <source>
        <dbReference type="ARBA" id="ARBA00023284"/>
    </source>
</evidence>
<dbReference type="PANTHER" id="PTHR42801">
    <property type="entry name" value="THIOREDOXIN-DEPENDENT PEROXIDE REDUCTASE"/>
    <property type="match status" value="1"/>
</dbReference>
<keyword evidence="3" id="KW-0049">Antioxidant</keyword>
<dbReference type="InterPro" id="IPR036249">
    <property type="entry name" value="Thioredoxin-like_sf"/>
</dbReference>
<dbReference type="OrthoDB" id="338622at2759"/>
<gene>
    <name evidence="11" type="ORF">D9611_009439</name>
</gene>
<feature type="domain" description="Thioredoxin" evidence="10">
    <location>
        <begin position="6"/>
        <end position="156"/>
    </location>
</feature>
<evidence type="ECO:0000256" key="1">
    <source>
        <dbReference type="ARBA" id="ARBA00013017"/>
    </source>
</evidence>
<evidence type="ECO:0000256" key="3">
    <source>
        <dbReference type="ARBA" id="ARBA00022862"/>
    </source>
</evidence>
<proteinExistence type="inferred from homology"/>